<dbReference type="EMBL" id="CP019082">
    <property type="protein sequence ID" value="APW61368.1"/>
    <property type="molecule type" value="Genomic_DNA"/>
</dbReference>
<evidence type="ECO:0000259" key="2">
    <source>
        <dbReference type="Pfam" id="PF02591"/>
    </source>
</evidence>
<feature type="domain" description="C4-type zinc ribbon" evidence="2">
    <location>
        <begin position="198"/>
        <end position="230"/>
    </location>
</feature>
<evidence type="ECO:0000313" key="4">
    <source>
        <dbReference type="Proteomes" id="UP000186309"/>
    </source>
</evidence>
<evidence type="ECO:0000256" key="1">
    <source>
        <dbReference type="SAM" id="Coils"/>
    </source>
</evidence>
<keyword evidence="4" id="KW-1185">Reference proteome</keyword>
<evidence type="ECO:0000313" key="3">
    <source>
        <dbReference type="EMBL" id="APW61368.1"/>
    </source>
</evidence>
<dbReference type="InterPro" id="IPR003743">
    <property type="entry name" value="Zf-RING_7"/>
</dbReference>
<accession>A0A1U7CR35</accession>
<dbReference type="Proteomes" id="UP000186309">
    <property type="component" value="Chromosome"/>
</dbReference>
<dbReference type="AlphaFoldDB" id="A0A1U7CR35"/>
<dbReference type="OrthoDB" id="260976at2"/>
<dbReference type="STRING" id="1387353.BSF38_02882"/>
<feature type="coiled-coil region" evidence="1">
    <location>
        <begin position="67"/>
        <end position="145"/>
    </location>
</feature>
<name>A0A1U7CR35_9BACT</name>
<dbReference type="Pfam" id="PF02591">
    <property type="entry name" value="Zn_ribbon_9"/>
    <property type="match status" value="1"/>
</dbReference>
<dbReference type="RefSeq" id="WP_076346665.1">
    <property type="nucleotide sequence ID" value="NZ_CP019082.1"/>
</dbReference>
<protein>
    <recommendedName>
        <fullName evidence="2">C4-type zinc ribbon domain-containing protein</fullName>
    </recommendedName>
</protein>
<dbReference type="KEGG" id="pbor:BSF38_02882"/>
<dbReference type="Gene3D" id="1.10.287.1490">
    <property type="match status" value="1"/>
</dbReference>
<organism evidence="3 4">
    <name type="scientific">Paludisphaera borealis</name>
    <dbReference type="NCBI Taxonomy" id="1387353"/>
    <lineage>
        <taxon>Bacteria</taxon>
        <taxon>Pseudomonadati</taxon>
        <taxon>Planctomycetota</taxon>
        <taxon>Planctomycetia</taxon>
        <taxon>Isosphaerales</taxon>
        <taxon>Isosphaeraceae</taxon>
        <taxon>Paludisphaera</taxon>
    </lineage>
</organism>
<proteinExistence type="predicted"/>
<reference evidence="4" key="1">
    <citation type="submission" date="2016-12" db="EMBL/GenBank/DDBJ databases">
        <title>Comparative genomics of four Isosphaeraceae planctomycetes: a common pool of plasmids and glycoside hydrolase genes.</title>
        <authorList>
            <person name="Ivanova A."/>
        </authorList>
    </citation>
    <scope>NUCLEOTIDE SEQUENCE [LARGE SCALE GENOMIC DNA]</scope>
    <source>
        <strain evidence="4">PX4</strain>
    </source>
</reference>
<sequence length="252" mass="27688">MTATADALRDLHTLHQRAKAVRDRLLSGPKTLTVRQAALVARQADLEKTRKALQDAKLGLSKNEHALQASQAKIDDLKVKLNLVKKNEEYKALQNQIAHDKAAMGKYEDLILQTYETIEAQAAELAKVEAEVKQFAQDVDKLQKDLETQAVSQTAQLAEIETTIISAEDSIPIDQREQYRRVVRQLGADALAAVEGGACIGCYTSVTAQMLNELINRDALTFCKSCGRLLYLADNEAESSRASGAPKGKAKR</sequence>
<gene>
    <name evidence="3" type="ORF">BSF38_02882</name>
</gene>
<keyword evidence="1" id="KW-0175">Coiled coil</keyword>